<dbReference type="InterPro" id="IPR017871">
    <property type="entry name" value="ABC_transporter-like_CS"/>
</dbReference>
<dbReference type="Pfam" id="PF00005">
    <property type="entry name" value="ABC_tran"/>
    <property type="match status" value="1"/>
</dbReference>
<sequence length="349" mass="39166">MKVSLNNVTKIFGSTTAVDSVTIEIAAGELFFLLGPSGCGKTTILRIIAGFYQPDIGELRFDGKVVNNLPPNRRNTGMVFQNYALWPHLTVAENVAYGLDVRRVSTQEKKRRVREMLEAVQMDDYAGRMANQLSGGQQQRVALARALVIQPDIILLDEPLSNLDAKLRLELRDEIKRIHREFNVTMLYVTHDQKEALSLADRLAIMDKGKIIQVSSPVAIYRRPINSFVGAFIGDMNFIEGKITLKHRGITEIETPFGIIHSSIENVLKPGESVLCGVRPEGIQLSEPDSQYRVKIESVTYLGEMEQYRITLHDKLALKAVEINPKQIREEGQMCGMTISPEDVVVFKN</sequence>
<comment type="caution">
    <text evidence="5">The sequence shown here is derived from an EMBL/GenBank/DDBJ whole genome shotgun (WGS) entry which is preliminary data.</text>
</comment>
<dbReference type="Gene3D" id="3.40.50.300">
    <property type="entry name" value="P-loop containing nucleotide triphosphate hydrolases"/>
    <property type="match status" value="1"/>
</dbReference>
<dbReference type="InterPro" id="IPR050093">
    <property type="entry name" value="ABC_SmlMolc_Importer"/>
</dbReference>
<evidence type="ECO:0000259" key="4">
    <source>
        <dbReference type="PROSITE" id="PS50893"/>
    </source>
</evidence>
<keyword evidence="2" id="KW-0547">Nucleotide-binding</keyword>
<dbReference type="AlphaFoldDB" id="A0A533Q8F2"/>
<keyword evidence="3 5" id="KW-0067">ATP-binding</keyword>
<dbReference type="FunFam" id="3.40.50.300:FF:000042">
    <property type="entry name" value="Maltose/maltodextrin ABC transporter, ATP-binding protein"/>
    <property type="match status" value="1"/>
</dbReference>
<keyword evidence="1" id="KW-0813">Transport</keyword>
<dbReference type="Proteomes" id="UP000319783">
    <property type="component" value="Unassembled WGS sequence"/>
</dbReference>
<dbReference type="PANTHER" id="PTHR42781">
    <property type="entry name" value="SPERMIDINE/PUTRESCINE IMPORT ATP-BINDING PROTEIN POTA"/>
    <property type="match status" value="1"/>
</dbReference>
<dbReference type="PROSITE" id="PS50893">
    <property type="entry name" value="ABC_TRANSPORTER_2"/>
    <property type="match status" value="1"/>
</dbReference>
<dbReference type="GO" id="GO:0140359">
    <property type="term" value="F:ABC-type transporter activity"/>
    <property type="evidence" value="ECO:0007669"/>
    <property type="project" value="UniProtKB-ARBA"/>
</dbReference>
<dbReference type="SMART" id="SM00382">
    <property type="entry name" value="AAA"/>
    <property type="match status" value="1"/>
</dbReference>
<dbReference type="InterPro" id="IPR003439">
    <property type="entry name" value="ABC_transporter-like_ATP-bd"/>
</dbReference>
<name>A0A533Q8F2_9BACT</name>
<dbReference type="SUPFAM" id="SSF52540">
    <property type="entry name" value="P-loop containing nucleoside triphosphate hydrolases"/>
    <property type="match status" value="1"/>
</dbReference>
<dbReference type="InterPro" id="IPR027417">
    <property type="entry name" value="P-loop_NTPase"/>
</dbReference>
<accession>A0A533Q8F2</accession>
<gene>
    <name evidence="5" type="ORF">JETT_2801</name>
</gene>
<dbReference type="InterPro" id="IPR008995">
    <property type="entry name" value="Mo/tungstate-bd_C_term_dom"/>
</dbReference>
<dbReference type="Gene3D" id="2.40.50.100">
    <property type="match status" value="1"/>
</dbReference>
<dbReference type="GO" id="GO:0043190">
    <property type="term" value="C:ATP-binding cassette (ABC) transporter complex"/>
    <property type="evidence" value="ECO:0007669"/>
    <property type="project" value="InterPro"/>
</dbReference>
<dbReference type="PROSITE" id="PS00211">
    <property type="entry name" value="ABC_TRANSPORTER_1"/>
    <property type="match status" value="1"/>
</dbReference>
<evidence type="ECO:0000256" key="2">
    <source>
        <dbReference type="ARBA" id="ARBA00022741"/>
    </source>
</evidence>
<proteinExistence type="predicted"/>
<dbReference type="InterPro" id="IPR012340">
    <property type="entry name" value="NA-bd_OB-fold"/>
</dbReference>
<organism evidence="5 6">
    <name type="scientific">Candidatus Jettenia ecosi</name>
    <dbReference type="NCBI Taxonomy" id="2494326"/>
    <lineage>
        <taxon>Bacteria</taxon>
        <taxon>Pseudomonadati</taxon>
        <taxon>Planctomycetota</taxon>
        <taxon>Candidatus Brocadiia</taxon>
        <taxon>Candidatus Brocadiales</taxon>
        <taxon>Candidatus Brocadiaceae</taxon>
        <taxon>Candidatus Jettenia</taxon>
    </lineage>
</organism>
<evidence type="ECO:0000256" key="3">
    <source>
        <dbReference type="ARBA" id="ARBA00022840"/>
    </source>
</evidence>
<feature type="domain" description="ABC transporter" evidence="4">
    <location>
        <begin position="3"/>
        <end position="233"/>
    </location>
</feature>
<evidence type="ECO:0000256" key="1">
    <source>
        <dbReference type="ARBA" id="ARBA00022448"/>
    </source>
</evidence>
<dbReference type="InterPro" id="IPR003593">
    <property type="entry name" value="AAA+_ATPase"/>
</dbReference>
<dbReference type="SUPFAM" id="SSF50331">
    <property type="entry name" value="MOP-like"/>
    <property type="match status" value="1"/>
</dbReference>
<dbReference type="EMBL" id="SULG01000071">
    <property type="protein sequence ID" value="TLD40924.1"/>
    <property type="molecule type" value="Genomic_DNA"/>
</dbReference>
<dbReference type="GO" id="GO:0005524">
    <property type="term" value="F:ATP binding"/>
    <property type="evidence" value="ECO:0007669"/>
    <property type="project" value="UniProtKB-KW"/>
</dbReference>
<evidence type="ECO:0000313" key="5">
    <source>
        <dbReference type="EMBL" id="TLD40924.1"/>
    </source>
</evidence>
<dbReference type="Gene3D" id="2.40.50.140">
    <property type="entry name" value="Nucleic acid-binding proteins"/>
    <property type="match status" value="1"/>
</dbReference>
<reference evidence="5 6" key="1">
    <citation type="submission" date="2019-04" db="EMBL/GenBank/DDBJ databases">
        <title>Genome of a novel bacterium Candidatus Jettenia ecosi reconstructed from metagenome of an anammox bioreactor.</title>
        <authorList>
            <person name="Mardanov A.V."/>
            <person name="Beletsky A.V."/>
            <person name="Ravin N.V."/>
            <person name="Botchkova E.A."/>
            <person name="Litti Y.V."/>
            <person name="Nozhevnikova A.N."/>
        </authorList>
    </citation>
    <scope>NUCLEOTIDE SEQUENCE [LARGE SCALE GENOMIC DNA]</scope>
    <source>
        <strain evidence="5">J2</strain>
    </source>
</reference>
<dbReference type="PANTHER" id="PTHR42781:SF4">
    <property type="entry name" value="SPERMIDINE_PUTRESCINE IMPORT ATP-BINDING PROTEIN POTA"/>
    <property type="match status" value="1"/>
</dbReference>
<protein>
    <submittedName>
        <fullName evidence="5">Putrescine transport ATP-binding protein PotA</fullName>
    </submittedName>
</protein>
<dbReference type="InterPro" id="IPR013611">
    <property type="entry name" value="Transp-assoc_OB_typ2"/>
</dbReference>
<dbReference type="GO" id="GO:0016887">
    <property type="term" value="F:ATP hydrolysis activity"/>
    <property type="evidence" value="ECO:0007669"/>
    <property type="project" value="InterPro"/>
</dbReference>
<dbReference type="Pfam" id="PF08402">
    <property type="entry name" value="TOBE_2"/>
    <property type="match status" value="1"/>
</dbReference>
<evidence type="ECO:0000313" key="6">
    <source>
        <dbReference type="Proteomes" id="UP000319783"/>
    </source>
</evidence>